<accession>A0AAU8BNR0</accession>
<dbReference type="InterPro" id="IPR008927">
    <property type="entry name" value="6-PGluconate_DH-like_C_sf"/>
</dbReference>
<evidence type="ECO:0000256" key="6">
    <source>
        <dbReference type="ARBA" id="ARBA00049556"/>
    </source>
</evidence>
<evidence type="ECO:0000259" key="9">
    <source>
        <dbReference type="Pfam" id="PF00725"/>
    </source>
</evidence>
<dbReference type="NCBIfam" id="NF006143">
    <property type="entry name" value="PRK08293.1"/>
    <property type="match status" value="1"/>
</dbReference>
<feature type="binding site" evidence="8">
    <location>
        <position position="98"/>
    </location>
    <ligand>
        <name>NAD(+)</name>
        <dbReference type="ChEBI" id="CHEBI:57540"/>
    </ligand>
</feature>
<gene>
    <name evidence="11" type="ORF">PG915_16300</name>
</gene>
<dbReference type="PANTHER" id="PTHR43561">
    <property type="match status" value="1"/>
</dbReference>
<dbReference type="InterPro" id="IPR022694">
    <property type="entry name" value="3-OHacyl-CoA_DH"/>
</dbReference>
<evidence type="ECO:0000256" key="8">
    <source>
        <dbReference type="PIRSR" id="PIRSR000105-2"/>
    </source>
</evidence>
<sequence>MNINNVTIAGAGLLGSQVAWQIAFSGFEVTVYDYFDKELDKSKTLHKEYAELFVSTRGASQEQVDEALARLKYTSDLSEAVKDADLISESIPESVEIKQSFYKELSKLAPQKTIFTTNSSTLVPSQIVDSIDRPKKFLALHFGNTVWDSRIGEVMGHPTTCPEVYKVICQFSKAMGMVTIPLHKEQSGYIINAVMIPWINASLDLVVNGVADFESVDKTWMLAHNVERGPFAVMDIVGLSLAADINRLWGEQLNDEAALARAKYLDENYVKQNKLGVKGDEGFYTYPNPAYKDADFIR</sequence>
<dbReference type="SUPFAM" id="SSF48179">
    <property type="entry name" value="6-phosphogluconate dehydrogenase C-terminal domain-like"/>
    <property type="match status" value="1"/>
</dbReference>
<reference evidence="11" key="1">
    <citation type="submission" date="2023-01" db="EMBL/GenBank/DDBJ databases">
        <title>Vibrio sp. CB1-14 genome sequencing.</title>
        <authorList>
            <person name="Otstavnykh N."/>
            <person name="Isaeva M."/>
            <person name="Meleshko D."/>
        </authorList>
    </citation>
    <scope>NUCLEOTIDE SEQUENCE</scope>
    <source>
        <strain evidence="11">CB1-14</strain>
    </source>
</reference>
<comment type="catalytic activity">
    <reaction evidence="6">
        <text>a (3S)-3-hydroxyacyl-CoA + NAD(+) = a 3-oxoacyl-CoA + NADH + H(+)</text>
        <dbReference type="Rhea" id="RHEA:22432"/>
        <dbReference type="ChEBI" id="CHEBI:15378"/>
        <dbReference type="ChEBI" id="CHEBI:57318"/>
        <dbReference type="ChEBI" id="CHEBI:57540"/>
        <dbReference type="ChEBI" id="CHEBI:57945"/>
        <dbReference type="ChEBI" id="CHEBI:90726"/>
        <dbReference type="EC" id="1.1.1.35"/>
    </reaction>
</comment>
<feature type="binding site" evidence="8">
    <location>
        <position position="120"/>
    </location>
    <ligand>
        <name>NAD(+)</name>
        <dbReference type="ChEBI" id="CHEBI:57540"/>
    </ligand>
</feature>
<feature type="site" description="Important for catalytic activity" evidence="7">
    <location>
        <position position="141"/>
    </location>
</feature>
<keyword evidence="5" id="KW-0443">Lipid metabolism</keyword>
<feature type="binding site" evidence="8">
    <location>
        <position position="278"/>
    </location>
    <ligand>
        <name>NAD(+)</name>
        <dbReference type="ChEBI" id="CHEBI:57540"/>
    </ligand>
</feature>
<feature type="binding site" evidence="8">
    <location>
        <begin position="10"/>
        <end position="15"/>
    </location>
    <ligand>
        <name>NAD(+)</name>
        <dbReference type="ChEBI" id="CHEBI:57540"/>
    </ligand>
</feature>
<feature type="domain" description="3-hydroxyacyl-CoA dehydrogenase C-terminal" evidence="9">
    <location>
        <begin position="188"/>
        <end position="286"/>
    </location>
</feature>
<dbReference type="RefSeq" id="WP_353499484.1">
    <property type="nucleotide sequence ID" value="NZ_CP115921.1"/>
</dbReference>
<keyword evidence="3 11" id="KW-0560">Oxidoreductase</keyword>
<feature type="binding site" evidence="8">
    <location>
        <position position="33"/>
    </location>
    <ligand>
        <name>NAD(+)</name>
        <dbReference type="ChEBI" id="CHEBI:57540"/>
    </ligand>
</feature>
<keyword evidence="4 8" id="KW-0520">NAD</keyword>
<dbReference type="Pfam" id="PF00725">
    <property type="entry name" value="3HCDH"/>
    <property type="match status" value="1"/>
</dbReference>
<organism evidence="11">
    <name type="scientific">Vibrio chaetopteri</name>
    <dbReference type="NCBI Taxonomy" id="3016528"/>
    <lineage>
        <taxon>Bacteria</taxon>
        <taxon>Pseudomonadati</taxon>
        <taxon>Pseudomonadota</taxon>
        <taxon>Gammaproteobacteria</taxon>
        <taxon>Vibrionales</taxon>
        <taxon>Vibrionaceae</taxon>
        <taxon>Vibrio</taxon>
    </lineage>
</organism>
<comment type="pathway">
    <text evidence="1">Lipid metabolism; fatty acid beta-oxidation.</text>
</comment>
<name>A0AAU8BNR0_9VIBR</name>
<dbReference type="InterPro" id="IPR006108">
    <property type="entry name" value="3HC_DH_C"/>
</dbReference>
<dbReference type="AlphaFoldDB" id="A0AAU8BNR0"/>
<dbReference type="EMBL" id="CP115921">
    <property type="protein sequence ID" value="XCD18339.1"/>
    <property type="molecule type" value="Genomic_DNA"/>
</dbReference>
<dbReference type="InterPro" id="IPR006176">
    <property type="entry name" value="3-OHacyl-CoA_DH_NAD-bd"/>
</dbReference>
<keyword evidence="2" id="KW-0276">Fatty acid metabolism</keyword>
<dbReference type="EC" id="1.1.1.35" evidence="11"/>
<proteinExistence type="predicted"/>
<dbReference type="InterPro" id="IPR052242">
    <property type="entry name" value="Mito_3-hydroxyacyl-CoA_DH"/>
</dbReference>
<evidence type="ECO:0000256" key="4">
    <source>
        <dbReference type="ARBA" id="ARBA00023027"/>
    </source>
</evidence>
<dbReference type="GO" id="GO:0006635">
    <property type="term" value="P:fatty acid beta-oxidation"/>
    <property type="evidence" value="ECO:0007669"/>
    <property type="project" value="TreeGrafter"/>
</dbReference>
<dbReference type="SUPFAM" id="SSF51735">
    <property type="entry name" value="NAD(P)-binding Rossmann-fold domains"/>
    <property type="match status" value="1"/>
</dbReference>
<evidence type="ECO:0000256" key="1">
    <source>
        <dbReference type="ARBA" id="ARBA00005005"/>
    </source>
</evidence>
<evidence type="ECO:0000256" key="3">
    <source>
        <dbReference type="ARBA" id="ARBA00023002"/>
    </source>
</evidence>
<evidence type="ECO:0000256" key="7">
    <source>
        <dbReference type="PIRSR" id="PIRSR000105-1"/>
    </source>
</evidence>
<dbReference type="Pfam" id="PF02737">
    <property type="entry name" value="3HCDH_N"/>
    <property type="match status" value="1"/>
</dbReference>
<dbReference type="Gene3D" id="1.10.1040.10">
    <property type="entry name" value="N-(1-d-carboxylethyl)-l-norvaline Dehydrogenase, domain 2"/>
    <property type="match status" value="1"/>
</dbReference>
<dbReference type="PANTHER" id="PTHR43561:SF3">
    <property type="entry name" value="HYDROXYACYL-COENZYME A DEHYDROGENASE, MITOCHONDRIAL"/>
    <property type="match status" value="1"/>
</dbReference>
<evidence type="ECO:0000256" key="5">
    <source>
        <dbReference type="ARBA" id="ARBA00023098"/>
    </source>
</evidence>
<dbReference type="InterPro" id="IPR013328">
    <property type="entry name" value="6PGD_dom2"/>
</dbReference>
<protein>
    <submittedName>
        <fullName evidence="11">3-hydroxyacyl-CoA dehydrogenase</fullName>
        <ecNumber evidence="11">1.1.1.35</ecNumber>
    </submittedName>
</protein>
<feature type="binding site" evidence="8">
    <location>
        <position position="93"/>
    </location>
    <ligand>
        <name>NAD(+)</name>
        <dbReference type="ChEBI" id="CHEBI:57540"/>
    </ligand>
</feature>
<feature type="domain" description="3-hydroxyacyl-CoA dehydrogenase NAD binding" evidence="10">
    <location>
        <begin position="5"/>
        <end position="184"/>
    </location>
</feature>
<dbReference type="Gene3D" id="3.40.50.720">
    <property type="entry name" value="NAD(P)-binding Rossmann-like Domain"/>
    <property type="match status" value="1"/>
</dbReference>
<feature type="binding site" evidence="8">
    <location>
        <position position="144"/>
    </location>
    <ligand>
        <name>NAD(+)</name>
        <dbReference type="ChEBI" id="CHEBI:57540"/>
    </ligand>
</feature>
<dbReference type="InterPro" id="IPR036291">
    <property type="entry name" value="NAD(P)-bd_dom_sf"/>
</dbReference>
<dbReference type="PIRSF" id="PIRSF000105">
    <property type="entry name" value="HCDH"/>
    <property type="match status" value="1"/>
</dbReference>
<evidence type="ECO:0000313" key="11">
    <source>
        <dbReference type="EMBL" id="XCD18339.1"/>
    </source>
</evidence>
<dbReference type="GO" id="GO:0003857">
    <property type="term" value="F:(3S)-3-hydroxyacyl-CoA dehydrogenase (NAD+) activity"/>
    <property type="evidence" value="ECO:0007669"/>
    <property type="project" value="UniProtKB-EC"/>
</dbReference>
<dbReference type="KEGG" id="vck:PG915_16300"/>
<dbReference type="GO" id="GO:0070403">
    <property type="term" value="F:NAD+ binding"/>
    <property type="evidence" value="ECO:0007669"/>
    <property type="project" value="InterPro"/>
</dbReference>
<evidence type="ECO:0000259" key="10">
    <source>
        <dbReference type="Pfam" id="PF02737"/>
    </source>
</evidence>
<evidence type="ECO:0000256" key="2">
    <source>
        <dbReference type="ARBA" id="ARBA00022832"/>
    </source>
</evidence>